<gene>
    <name evidence="1" type="ORF">WG66_9484</name>
</gene>
<evidence type="ECO:0000313" key="2">
    <source>
        <dbReference type="Proteomes" id="UP000054988"/>
    </source>
</evidence>
<organism evidence="1 2">
    <name type="scientific">Moniliophthora roreri</name>
    <name type="common">Frosty pod rot fungus</name>
    <name type="synonym">Monilia roreri</name>
    <dbReference type="NCBI Taxonomy" id="221103"/>
    <lineage>
        <taxon>Eukaryota</taxon>
        <taxon>Fungi</taxon>
        <taxon>Dikarya</taxon>
        <taxon>Basidiomycota</taxon>
        <taxon>Agaricomycotina</taxon>
        <taxon>Agaricomycetes</taxon>
        <taxon>Agaricomycetidae</taxon>
        <taxon>Agaricales</taxon>
        <taxon>Marasmiineae</taxon>
        <taxon>Marasmiaceae</taxon>
        <taxon>Moniliophthora</taxon>
    </lineage>
</organism>
<reference evidence="1 2" key="1">
    <citation type="submission" date="2015-12" db="EMBL/GenBank/DDBJ databases">
        <title>Draft genome sequence of Moniliophthora roreri, the causal agent of frosty pod rot of cacao.</title>
        <authorList>
            <person name="Aime M.C."/>
            <person name="Diaz-Valderrama J.R."/>
            <person name="Kijpornyongpan T."/>
            <person name="Phillips-Mora W."/>
        </authorList>
    </citation>
    <scope>NUCLEOTIDE SEQUENCE [LARGE SCALE GENOMIC DNA]</scope>
    <source>
        <strain evidence="1 2">MCA 2952</strain>
    </source>
</reference>
<dbReference type="Gene3D" id="3.80.10.10">
    <property type="entry name" value="Ribonuclease Inhibitor"/>
    <property type="match status" value="1"/>
</dbReference>
<comment type="caution">
    <text evidence="1">The sequence shown here is derived from an EMBL/GenBank/DDBJ whole genome shotgun (WGS) entry which is preliminary data.</text>
</comment>
<sequence length="453" mass="52872">MPQSRSGCILPPELIANIVGFASNTTKVAPIADEDDERLDTRQIRSLSALSLVSQTWLHACRRNFRHCRFVFDFNRPQSISKFLDLLRGRDDLPNLPHILSFLLRIKVQFCVASPDTSYYPQHIFIFLHELSKRKDFFRPIEFDVCNGGIVLESLYHRVAEQQMLYHPNLIPALSQTFRTTTRLTYGEFFAECFSNLVHFICSFENLEEVDLKCRFARWLANDSLRIYRIPQNLRTLHFDIKCFCDNSRGIFIDWLQSHPPLPNMRHLSFLSTSQSHRAVTQALLNVCPQLDTLLISFAVEDAQPGDVIDLTSQKQLRRLCFQVPPFDYSDREHAMDTVLRIVRTATPSLDCLELRLDASSFCEETMQHWKTCGTAVFALSQYVVMKLRIVYRENPQGMGGNDIREDVIRRFQKLFVDPSIHSRILVCTEKIGEWWYLKQEWKYFVDPHQHIS</sequence>
<dbReference type="InterPro" id="IPR032675">
    <property type="entry name" value="LRR_dom_sf"/>
</dbReference>
<accession>A0A0W0FNX4</accession>
<name>A0A0W0FNX4_MONRR</name>
<dbReference type="EMBL" id="LATX01001800">
    <property type="protein sequence ID" value="KTB37922.1"/>
    <property type="molecule type" value="Genomic_DNA"/>
</dbReference>
<dbReference type="AlphaFoldDB" id="A0A0W0FNX4"/>
<evidence type="ECO:0008006" key="3">
    <source>
        <dbReference type="Google" id="ProtNLM"/>
    </source>
</evidence>
<proteinExistence type="predicted"/>
<evidence type="ECO:0000313" key="1">
    <source>
        <dbReference type="EMBL" id="KTB37922.1"/>
    </source>
</evidence>
<dbReference type="Proteomes" id="UP000054988">
    <property type="component" value="Unassembled WGS sequence"/>
</dbReference>
<protein>
    <recommendedName>
        <fullName evidence="3">F-box domain-containing protein</fullName>
    </recommendedName>
</protein>